<evidence type="ECO:0000259" key="3">
    <source>
        <dbReference type="PROSITE" id="PS50853"/>
    </source>
</evidence>
<evidence type="ECO:0000256" key="2">
    <source>
        <dbReference type="SAM" id="SignalP"/>
    </source>
</evidence>
<feature type="chain" id="PRO_5011793965" evidence="2">
    <location>
        <begin position="25"/>
        <end position="556"/>
    </location>
</feature>
<name>A0A1H4B1P1_9GAMM</name>
<feature type="domain" description="Fibronectin type-III" evidence="3">
    <location>
        <begin position="465"/>
        <end position="556"/>
    </location>
</feature>
<dbReference type="Gene3D" id="2.60.40.10">
    <property type="entry name" value="Immunoglobulins"/>
    <property type="match status" value="3"/>
</dbReference>
<keyword evidence="6" id="KW-1185">Reference proteome</keyword>
<dbReference type="PROSITE" id="PS50853">
    <property type="entry name" value="FN3"/>
    <property type="match status" value="3"/>
</dbReference>
<dbReference type="EMBL" id="FNQP01000007">
    <property type="protein sequence ID" value="SEA42006.1"/>
    <property type="molecule type" value="Genomic_DNA"/>
</dbReference>
<dbReference type="Gene3D" id="3.20.20.370">
    <property type="entry name" value="Glycoside hydrolase/deacetylase"/>
    <property type="match status" value="1"/>
</dbReference>
<evidence type="ECO:0000313" key="6">
    <source>
        <dbReference type="Proteomes" id="UP000199397"/>
    </source>
</evidence>
<dbReference type="PROSITE" id="PS51677">
    <property type="entry name" value="NODB"/>
    <property type="match status" value="1"/>
</dbReference>
<gene>
    <name evidence="5" type="ORF">SAMN05660964_01563</name>
</gene>
<dbReference type="InterPro" id="IPR013783">
    <property type="entry name" value="Ig-like_fold"/>
</dbReference>
<accession>A0A1H4B1P1</accession>
<organism evidence="5 6">
    <name type="scientific">Thiothrix caldifontis</name>
    <dbReference type="NCBI Taxonomy" id="525918"/>
    <lineage>
        <taxon>Bacteria</taxon>
        <taxon>Pseudomonadati</taxon>
        <taxon>Pseudomonadota</taxon>
        <taxon>Gammaproteobacteria</taxon>
        <taxon>Thiotrichales</taxon>
        <taxon>Thiotrichaceae</taxon>
        <taxon>Thiothrix</taxon>
    </lineage>
</organism>
<dbReference type="STRING" id="525918.SAMN05660964_01563"/>
<keyword evidence="2" id="KW-0732">Signal</keyword>
<dbReference type="InterPro" id="IPR003961">
    <property type="entry name" value="FN3_dom"/>
</dbReference>
<feature type="domain" description="Fibronectin type-III" evidence="3">
    <location>
        <begin position="269"/>
        <end position="360"/>
    </location>
</feature>
<dbReference type="SUPFAM" id="SSF88713">
    <property type="entry name" value="Glycoside hydrolase/deacetylase"/>
    <property type="match status" value="1"/>
</dbReference>
<dbReference type="GO" id="GO:0005975">
    <property type="term" value="P:carbohydrate metabolic process"/>
    <property type="evidence" value="ECO:0007669"/>
    <property type="project" value="InterPro"/>
</dbReference>
<dbReference type="RefSeq" id="WP_175517876.1">
    <property type="nucleotide sequence ID" value="NZ_FNQP01000007.1"/>
</dbReference>
<dbReference type="PANTHER" id="PTHR46708:SF2">
    <property type="entry name" value="FIBRONECTIN TYPE-III DOMAIN-CONTAINING PROTEIN"/>
    <property type="match status" value="1"/>
</dbReference>
<proteinExistence type="predicted"/>
<dbReference type="SMART" id="SM00060">
    <property type="entry name" value="FN3"/>
    <property type="match status" value="3"/>
</dbReference>
<dbReference type="CDD" id="cd00063">
    <property type="entry name" value="FN3"/>
    <property type="match status" value="3"/>
</dbReference>
<dbReference type="GO" id="GO:0016810">
    <property type="term" value="F:hydrolase activity, acting on carbon-nitrogen (but not peptide) bonds"/>
    <property type="evidence" value="ECO:0007669"/>
    <property type="project" value="InterPro"/>
</dbReference>
<sequence length="556" mass="61665">MRSFFKKWVVIYWLAVLFGASAQAATNQPGVVLTFDDTSTGLWHNFFANRTDNVRATFFVTKWHELSRPTQIDQLRDLQNKGHEIGCHSYDHTGVGEFLFDPSRTQEYVNTQVIPAIQNMQADGFNPVSFSYPSGERDENYDAAIRPYLPYLRTTFYDASKQLAQMDEIYHNSDKTYGVLEGESLDNRYGRTVAEIEQALIRAKNNNEIITLYGHYIFDDTSPDADSQYAIRASKLNQIIDIAKGLGLKFYTFQEAYALTPAPVTLPAAPSQLTATALAGNQVRLNWVDASSDESGFSIERCQGAGCTNFAFRSTVAANAVSFTDTNLTSNTLYRYRIRAYRGADYSSYANTVDITTPVSPPSIAAPANLTATVLTGNKVRLNWVDASNNESGFKIERCLKATCTNVDFTVIKTTGANIVQFTNTNLQANQTYSYRVRAYRGTNYSAYSNTVNITISTSSTSIAAPTNLTATVLAGNQVRLNWVDASNNETGFKLERCLKAGCTSFEFLGTVGVNAVSFTDTDPTLESGESYRYRVRAYHTNGTYSAYSNIVTVNM</sequence>
<dbReference type="Proteomes" id="UP000199397">
    <property type="component" value="Unassembled WGS sequence"/>
</dbReference>
<dbReference type="InterPro" id="IPR050991">
    <property type="entry name" value="ECM_Regulatory_Proteins"/>
</dbReference>
<dbReference type="Pfam" id="PF00041">
    <property type="entry name" value="fn3"/>
    <property type="match status" value="2"/>
</dbReference>
<reference evidence="5 6" key="1">
    <citation type="submission" date="2016-10" db="EMBL/GenBank/DDBJ databases">
        <authorList>
            <person name="de Groot N.N."/>
        </authorList>
    </citation>
    <scope>NUCLEOTIDE SEQUENCE [LARGE SCALE GENOMIC DNA]</scope>
    <source>
        <strain evidence="5 6">DSM 21228</strain>
    </source>
</reference>
<dbReference type="SUPFAM" id="SSF49265">
    <property type="entry name" value="Fibronectin type III"/>
    <property type="match status" value="2"/>
</dbReference>
<dbReference type="PANTHER" id="PTHR46708">
    <property type="entry name" value="TENASCIN"/>
    <property type="match status" value="1"/>
</dbReference>
<evidence type="ECO:0000256" key="1">
    <source>
        <dbReference type="ARBA" id="ARBA00022737"/>
    </source>
</evidence>
<dbReference type="InterPro" id="IPR002509">
    <property type="entry name" value="NODB_dom"/>
</dbReference>
<dbReference type="AlphaFoldDB" id="A0A1H4B1P1"/>
<evidence type="ECO:0000313" key="5">
    <source>
        <dbReference type="EMBL" id="SEA42006.1"/>
    </source>
</evidence>
<evidence type="ECO:0000259" key="4">
    <source>
        <dbReference type="PROSITE" id="PS51677"/>
    </source>
</evidence>
<dbReference type="InterPro" id="IPR011330">
    <property type="entry name" value="Glyco_hydro/deAcase_b/a-brl"/>
</dbReference>
<keyword evidence="1" id="KW-0677">Repeat</keyword>
<protein>
    <submittedName>
        <fullName evidence="5">Peptidoglycan/xylan/chitin deacetylase, PgdA/CDA1 family</fullName>
    </submittedName>
</protein>
<dbReference type="InterPro" id="IPR036116">
    <property type="entry name" value="FN3_sf"/>
</dbReference>
<feature type="domain" description="NodB homology" evidence="4">
    <location>
        <begin position="29"/>
        <end position="251"/>
    </location>
</feature>
<feature type="domain" description="Fibronectin type-III" evidence="3">
    <location>
        <begin position="366"/>
        <end position="461"/>
    </location>
</feature>
<feature type="signal peptide" evidence="2">
    <location>
        <begin position="1"/>
        <end position="24"/>
    </location>
</feature>
<dbReference type="Pfam" id="PF01522">
    <property type="entry name" value="Polysacc_deac_1"/>
    <property type="match status" value="1"/>
</dbReference>